<reference evidence="1 2" key="1">
    <citation type="submission" date="2018-03" db="EMBL/GenBank/DDBJ databases">
        <title>Whole genome analyses suggest that Burkholderia sensu lato contains two further novel genera in the rhizoxinica-symbiotica group Mycetohabitans gen. nov., and Trinickia gen. nov.: implications for the evolution of diazotrophy and nodulation in the Burkholderiaceae.</title>
        <authorList>
            <person name="Estrada De Los Santos P."/>
            <person name="Palmer M."/>
            <person name="Chavez-Ramirez B."/>
            <person name="Steenkamp E.T."/>
            <person name="Hirsch A.M."/>
            <person name="Manyaka P."/>
            <person name="Maluk M."/>
            <person name="Lafos M."/>
            <person name="Crook M."/>
            <person name="Gross E."/>
            <person name="Simon M.F."/>
            <person name="Bueno Dos Reis Junior F."/>
            <person name="Poole P.S."/>
            <person name="Venter S.N."/>
            <person name="James E.K."/>
        </authorList>
    </citation>
    <scope>NUCLEOTIDE SEQUENCE [LARGE SCALE GENOMIC DNA]</scope>
    <source>
        <strain evidence="1 2">JPY-366</strain>
    </source>
</reference>
<evidence type="ECO:0000313" key="2">
    <source>
        <dbReference type="Proteomes" id="UP000240638"/>
    </source>
</evidence>
<evidence type="ECO:0000313" key="1">
    <source>
        <dbReference type="EMBL" id="PTB22241.1"/>
    </source>
</evidence>
<comment type="caution">
    <text evidence="1">The sequence shown here is derived from an EMBL/GenBank/DDBJ whole genome shotgun (WGS) entry which is preliminary data.</text>
</comment>
<name>A0A2T3Y0H7_9BURK</name>
<dbReference type="Proteomes" id="UP000240638">
    <property type="component" value="Unassembled WGS sequence"/>
</dbReference>
<organism evidence="1 2">
    <name type="scientific">Trinickia symbiotica</name>
    <dbReference type="NCBI Taxonomy" id="863227"/>
    <lineage>
        <taxon>Bacteria</taxon>
        <taxon>Pseudomonadati</taxon>
        <taxon>Pseudomonadota</taxon>
        <taxon>Betaproteobacteria</taxon>
        <taxon>Burkholderiales</taxon>
        <taxon>Burkholderiaceae</taxon>
        <taxon>Trinickia</taxon>
    </lineage>
</organism>
<proteinExistence type="predicted"/>
<protein>
    <submittedName>
        <fullName evidence="1">Uncharacterized protein</fullName>
    </submittedName>
</protein>
<accession>A0A2T3Y0H7</accession>
<sequence>MRRTDPYGTGKRHRRQASWHSDCDYSRDAAGRCDWFIAAGSLRLLLRLSAHSFAMHFPLAALREAA</sequence>
<dbReference type="AlphaFoldDB" id="A0A2T3Y0H7"/>
<dbReference type="EMBL" id="PYUC01000001">
    <property type="protein sequence ID" value="PTB22241.1"/>
    <property type="molecule type" value="Genomic_DNA"/>
</dbReference>
<gene>
    <name evidence="1" type="ORF">C9I57_00010</name>
</gene>